<dbReference type="Pfam" id="PF00291">
    <property type="entry name" value="PALP"/>
    <property type="match status" value="1"/>
</dbReference>
<dbReference type="GO" id="GO:0018114">
    <property type="term" value="F:threonine racemase activity"/>
    <property type="evidence" value="ECO:0007669"/>
    <property type="project" value="TreeGrafter"/>
</dbReference>
<dbReference type="EMBL" id="FJOG01000014">
    <property type="protein sequence ID" value="CZR59786.1"/>
    <property type="molecule type" value="Genomic_DNA"/>
</dbReference>
<comment type="cofactor">
    <cofactor evidence="1">
        <name>pyridoxal 5'-phosphate</name>
        <dbReference type="ChEBI" id="CHEBI:597326"/>
    </cofactor>
</comment>
<dbReference type="GO" id="GO:0030170">
    <property type="term" value="F:pyridoxal phosphate binding"/>
    <property type="evidence" value="ECO:0007669"/>
    <property type="project" value="TreeGrafter"/>
</dbReference>
<dbReference type="Gene3D" id="3.40.50.1100">
    <property type="match status" value="2"/>
</dbReference>
<feature type="domain" description="Tryptophan synthase beta chain-like PALP" evidence="5">
    <location>
        <begin position="65"/>
        <end position="351"/>
    </location>
</feature>
<dbReference type="STRING" id="576137.A0A1L7X440"/>
<comment type="similarity">
    <text evidence="2">Belongs to the serine/threonine dehydratase family.</text>
</comment>
<keyword evidence="3" id="KW-0663">Pyridoxal phosphate</keyword>
<dbReference type="PANTHER" id="PTHR43050">
    <property type="entry name" value="SERINE / THREONINE RACEMASE FAMILY MEMBER"/>
    <property type="match status" value="1"/>
</dbReference>
<organism evidence="6 7">
    <name type="scientific">Phialocephala subalpina</name>
    <dbReference type="NCBI Taxonomy" id="576137"/>
    <lineage>
        <taxon>Eukaryota</taxon>
        <taxon>Fungi</taxon>
        <taxon>Dikarya</taxon>
        <taxon>Ascomycota</taxon>
        <taxon>Pezizomycotina</taxon>
        <taxon>Leotiomycetes</taxon>
        <taxon>Helotiales</taxon>
        <taxon>Mollisiaceae</taxon>
        <taxon>Phialocephala</taxon>
        <taxon>Phialocephala fortinii species complex</taxon>
    </lineage>
</organism>
<dbReference type="InterPro" id="IPR036052">
    <property type="entry name" value="TrpB-like_PALP_sf"/>
</dbReference>
<gene>
    <name evidence="6" type="ORF">PAC_09680</name>
</gene>
<dbReference type="GO" id="GO:0030378">
    <property type="term" value="F:serine racemase activity"/>
    <property type="evidence" value="ECO:0007669"/>
    <property type="project" value="TreeGrafter"/>
</dbReference>
<keyword evidence="7" id="KW-1185">Reference proteome</keyword>
<accession>A0A1L7X440</accession>
<sequence length="401" mass="42822">MADPKKSSPLTRDSVIAAHELIKEHIHYTPVLTNTTLTELASTPQSPSALVGTPWEGQEPAKPVIRLWFKCENLQKVGAFKVRGAFHALKRLMAEEGWEEGGGREKGVVTHSSGNHAQALSLAARTMNIPAHIVMPTISTPSKIAATKSYGARVIFSGSTSTEREAVVADVVKDTGARLVPPYDHPDIMLGQGTLGIELQEQVEKMIASGGTKGQTQPKCSFSVKEGGKGKGLDAVIAPCGGGGMLSGVALSAENTGIFVFGAEPEFEGADDCKRGFESGKRVEVVKTLTIADGLRTPVGAYPWSIIYERRLVRQMFSVSEDMIKKALRLVLERMKVVVEPSAVVPLAVALFNEDFRKIVEKEGGEQGWDLGTVFSGGNVSLEAIGKLFAVPDEKAEGKGG</sequence>
<dbReference type="GO" id="GO:0003941">
    <property type="term" value="F:L-serine ammonia-lyase activity"/>
    <property type="evidence" value="ECO:0007669"/>
    <property type="project" value="TreeGrafter"/>
</dbReference>
<dbReference type="Proteomes" id="UP000184330">
    <property type="component" value="Unassembled WGS sequence"/>
</dbReference>
<dbReference type="AlphaFoldDB" id="A0A1L7X440"/>
<dbReference type="GO" id="GO:0008721">
    <property type="term" value="F:D-serine ammonia-lyase activity"/>
    <property type="evidence" value="ECO:0007669"/>
    <property type="project" value="TreeGrafter"/>
</dbReference>
<dbReference type="OrthoDB" id="271064at2759"/>
<evidence type="ECO:0000313" key="7">
    <source>
        <dbReference type="Proteomes" id="UP000184330"/>
    </source>
</evidence>
<evidence type="ECO:0000256" key="3">
    <source>
        <dbReference type="ARBA" id="ARBA00022898"/>
    </source>
</evidence>
<evidence type="ECO:0000256" key="1">
    <source>
        <dbReference type="ARBA" id="ARBA00001933"/>
    </source>
</evidence>
<evidence type="ECO:0000256" key="4">
    <source>
        <dbReference type="ARBA" id="ARBA00023239"/>
    </source>
</evidence>
<evidence type="ECO:0000313" key="6">
    <source>
        <dbReference type="EMBL" id="CZR59786.1"/>
    </source>
</evidence>
<dbReference type="FunFam" id="3.40.50.1100:FF:000005">
    <property type="entry name" value="Threonine dehydratase catabolic"/>
    <property type="match status" value="1"/>
</dbReference>
<dbReference type="InterPro" id="IPR001926">
    <property type="entry name" value="TrpB-like_PALP"/>
</dbReference>
<dbReference type="PANTHER" id="PTHR43050:SF1">
    <property type="entry name" value="SERINE RACEMASE"/>
    <property type="match status" value="1"/>
</dbReference>
<dbReference type="GO" id="GO:0005524">
    <property type="term" value="F:ATP binding"/>
    <property type="evidence" value="ECO:0007669"/>
    <property type="project" value="TreeGrafter"/>
</dbReference>
<dbReference type="GO" id="GO:0000287">
    <property type="term" value="F:magnesium ion binding"/>
    <property type="evidence" value="ECO:0007669"/>
    <property type="project" value="TreeGrafter"/>
</dbReference>
<proteinExistence type="inferred from homology"/>
<reference evidence="6 7" key="1">
    <citation type="submission" date="2016-03" db="EMBL/GenBank/DDBJ databases">
        <authorList>
            <person name="Ploux O."/>
        </authorList>
    </citation>
    <scope>NUCLEOTIDE SEQUENCE [LARGE SCALE GENOMIC DNA]</scope>
    <source>
        <strain evidence="6 7">UAMH 11012</strain>
    </source>
</reference>
<evidence type="ECO:0000259" key="5">
    <source>
        <dbReference type="Pfam" id="PF00291"/>
    </source>
</evidence>
<evidence type="ECO:0000256" key="2">
    <source>
        <dbReference type="ARBA" id="ARBA00010869"/>
    </source>
</evidence>
<name>A0A1L7X440_9HELO</name>
<dbReference type="CDD" id="cd01562">
    <property type="entry name" value="Thr-dehyd"/>
    <property type="match status" value="1"/>
</dbReference>
<keyword evidence="4" id="KW-0456">Lyase</keyword>
<dbReference type="SUPFAM" id="SSF53686">
    <property type="entry name" value="Tryptophan synthase beta subunit-like PLP-dependent enzymes"/>
    <property type="match status" value="1"/>
</dbReference>
<protein>
    <submittedName>
        <fullName evidence="6">Related to threonine dehydratase</fullName>
    </submittedName>
</protein>